<keyword evidence="10 14" id="KW-0472">Membrane</keyword>
<dbReference type="AlphaFoldDB" id="A0A2Z4XYX4"/>
<sequence length="420" mass="46975">MSEKKFEQYYTAGKNLGLFTLTATLVMTELNTSTLIGFSSLGYIYGLSAISLGLVFLFGLLFYAIVAAKKWKNFNAISVTEFFSKRYNAKYALFVAVCLWVAMLGFGANFIHSITICLNEVFPEYNKWLLSGVACLVMGLFTIKDGLKAIVKIDRISFVFCFLFFLYLFYSMYNMSFETLTTQNNPSVAIPKSFILSLTIITAFTYILSPWYGQKIFSAKSPRVAFYSVVLTSFIVGGLYAIAVFATAQYREVTLGINPDSALISLVTQLFPFYVQFMFYVLLFFIALTTIAALWNTMASVFFAHVSGVRSTKKSIIVVITIALLSYVIANGFIDQVLDKMLLFNIPIAALAFSLLYGFYGSKSNLVGAILSTVVGIISSLICYLLLDQETFVLYWAVLCIPLSFIFGYLPTFFININTK</sequence>
<dbReference type="PANTHER" id="PTHR48086">
    <property type="entry name" value="SODIUM/PROLINE SYMPORTER-RELATED"/>
    <property type="match status" value="1"/>
</dbReference>
<evidence type="ECO:0000256" key="14">
    <source>
        <dbReference type="SAM" id="Phobius"/>
    </source>
</evidence>
<dbReference type="Pfam" id="PF00474">
    <property type="entry name" value="SSF"/>
    <property type="match status" value="1"/>
</dbReference>
<feature type="transmembrane region" description="Helical" evidence="14">
    <location>
        <begin position="366"/>
        <end position="387"/>
    </location>
</feature>
<keyword evidence="6" id="KW-0769">Symport</keyword>
<reference evidence="15 17" key="1">
    <citation type="submission" date="2017-06" db="EMBL/GenBank/DDBJ databases">
        <title>Complete genome of Francisella adeliensis.</title>
        <authorList>
            <person name="Vallesi A."/>
            <person name="Sjodin A."/>
        </authorList>
    </citation>
    <scope>NUCLEOTIDE SEQUENCE [LARGE SCALE GENOMIC DNA]</scope>
    <source>
        <strain evidence="15 17">FDC440</strain>
    </source>
</reference>
<dbReference type="RefSeq" id="WP_112869806.1">
    <property type="nucleotide sequence ID" value="NZ_CP021781.1"/>
</dbReference>
<comment type="subcellular location">
    <subcellularLocation>
        <location evidence="1">Cell membrane</location>
        <topology evidence="1">Multi-pass membrane protein</topology>
    </subcellularLocation>
</comment>
<dbReference type="EMBL" id="CP021781">
    <property type="protein sequence ID" value="AXA33633.1"/>
    <property type="molecule type" value="Genomic_DNA"/>
</dbReference>
<keyword evidence="5 14" id="KW-0812">Transmembrane</keyword>
<evidence type="ECO:0000256" key="6">
    <source>
        <dbReference type="ARBA" id="ARBA00022847"/>
    </source>
</evidence>
<feature type="transmembrane region" description="Helical" evidence="14">
    <location>
        <begin position="316"/>
        <end position="334"/>
    </location>
</feature>
<feature type="transmembrane region" description="Helical" evidence="14">
    <location>
        <begin position="393"/>
        <end position="415"/>
    </location>
</feature>
<evidence type="ECO:0000256" key="9">
    <source>
        <dbReference type="ARBA" id="ARBA00023065"/>
    </source>
</evidence>
<evidence type="ECO:0000256" key="1">
    <source>
        <dbReference type="ARBA" id="ARBA00004651"/>
    </source>
</evidence>
<feature type="transmembrane region" description="Helical" evidence="14">
    <location>
        <begin position="155"/>
        <end position="173"/>
    </location>
</feature>
<keyword evidence="3" id="KW-0813">Transport</keyword>
<protein>
    <submittedName>
        <fullName evidence="15">Sodium:solute symporter</fullName>
    </submittedName>
</protein>
<evidence type="ECO:0000256" key="8">
    <source>
        <dbReference type="ARBA" id="ARBA00023053"/>
    </source>
</evidence>
<keyword evidence="9" id="KW-0406">Ion transport</keyword>
<evidence type="ECO:0000256" key="13">
    <source>
        <dbReference type="RuleBase" id="RU362091"/>
    </source>
</evidence>
<evidence type="ECO:0000256" key="10">
    <source>
        <dbReference type="ARBA" id="ARBA00023136"/>
    </source>
</evidence>
<feature type="transmembrane region" description="Helical" evidence="14">
    <location>
        <begin position="125"/>
        <end position="143"/>
    </location>
</feature>
<evidence type="ECO:0000256" key="11">
    <source>
        <dbReference type="ARBA" id="ARBA00023201"/>
    </source>
</evidence>
<evidence type="ECO:0000313" key="15">
    <source>
        <dbReference type="EMBL" id="AXA33633.1"/>
    </source>
</evidence>
<dbReference type="InterPro" id="IPR038377">
    <property type="entry name" value="Na/Glc_symporter_sf"/>
</dbReference>
<evidence type="ECO:0000313" key="18">
    <source>
        <dbReference type="Proteomes" id="UP000681131"/>
    </source>
</evidence>
<name>A0A2Z4XYX4_9GAMM</name>
<dbReference type="Proteomes" id="UP000681131">
    <property type="component" value="Chromosome"/>
</dbReference>
<evidence type="ECO:0000256" key="7">
    <source>
        <dbReference type="ARBA" id="ARBA00022989"/>
    </source>
</evidence>
<feature type="transmembrane region" description="Helical" evidence="14">
    <location>
        <begin position="270"/>
        <end position="295"/>
    </location>
</feature>
<comment type="similarity">
    <text evidence="2 13">Belongs to the sodium:solute symporter (SSF) (TC 2.A.21) family.</text>
</comment>
<organism evidence="15 17">
    <name type="scientific">Francisella adeliensis</name>
    <dbReference type="NCBI Taxonomy" id="2007306"/>
    <lineage>
        <taxon>Bacteria</taxon>
        <taxon>Pseudomonadati</taxon>
        <taxon>Pseudomonadota</taxon>
        <taxon>Gammaproteobacteria</taxon>
        <taxon>Thiotrichales</taxon>
        <taxon>Francisellaceae</taxon>
        <taxon>Francisella</taxon>
    </lineage>
</organism>
<feature type="transmembrane region" description="Helical" evidence="14">
    <location>
        <begin position="340"/>
        <end position="359"/>
    </location>
</feature>
<feature type="transmembrane region" description="Helical" evidence="14">
    <location>
        <begin position="193"/>
        <end position="212"/>
    </location>
</feature>
<keyword evidence="8" id="KW-0915">Sodium</keyword>
<gene>
    <name evidence="15" type="ORF">CDH04_04055</name>
    <name evidence="16" type="ORF">FZC43_04055</name>
</gene>
<feature type="transmembrane region" description="Helical" evidence="14">
    <location>
        <begin position="42"/>
        <end position="66"/>
    </location>
</feature>
<dbReference type="Gene3D" id="1.20.1730.10">
    <property type="entry name" value="Sodium/glucose cotransporter"/>
    <property type="match status" value="1"/>
</dbReference>
<dbReference type="GO" id="GO:0005886">
    <property type="term" value="C:plasma membrane"/>
    <property type="evidence" value="ECO:0007669"/>
    <property type="project" value="UniProtKB-SubCell"/>
</dbReference>
<reference evidence="16 18" key="2">
    <citation type="submission" date="2019-08" db="EMBL/GenBank/DDBJ databases">
        <title>Complete genome sequences of Francisella adeliensis (FSC1325 and FSC1326).</title>
        <authorList>
            <person name="Ohrman C."/>
            <person name="Uneklint I."/>
            <person name="Vallesi A."/>
            <person name="Karlsson L."/>
            <person name="Sjodin A."/>
        </authorList>
    </citation>
    <scope>NUCLEOTIDE SEQUENCE [LARGE SCALE GENOMIC DNA]</scope>
    <source>
        <strain evidence="16 18">FSC1325</strain>
    </source>
</reference>
<evidence type="ECO:0000256" key="2">
    <source>
        <dbReference type="ARBA" id="ARBA00006434"/>
    </source>
</evidence>
<feature type="transmembrane region" description="Helical" evidence="14">
    <location>
        <begin position="224"/>
        <end position="250"/>
    </location>
</feature>
<dbReference type="PANTHER" id="PTHR48086:SF3">
    <property type="entry name" value="SODIUM_PROLINE SYMPORTER"/>
    <property type="match status" value="1"/>
</dbReference>
<evidence type="ECO:0000256" key="12">
    <source>
        <dbReference type="ARBA" id="ARBA00033708"/>
    </source>
</evidence>
<dbReference type="GO" id="GO:0006814">
    <property type="term" value="P:sodium ion transport"/>
    <property type="evidence" value="ECO:0007669"/>
    <property type="project" value="UniProtKB-KW"/>
</dbReference>
<dbReference type="GO" id="GO:0015293">
    <property type="term" value="F:symporter activity"/>
    <property type="evidence" value="ECO:0007669"/>
    <property type="project" value="UniProtKB-KW"/>
</dbReference>
<dbReference type="KEGG" id="fad:CDH04_04055"/>
<accession>A0A2Z4XYX4</accession>
<dbReference type="EMBL" id="CP043424">
    <property type="protein sequence ID" value="QIW11867.1"/>
    <property type="molecule type" value="Genomic_DNA"/>
</dbReference>
<proteinExistence type="inferred from homology"/>
<dbReference type="Proteomes" id="UP000251120">
    <property type="component" value="Chromosome"/>
</dbReference>
<evidence type="ECO:0000313" key="17">
    <source>
        <dbReference type="Proteomes" id="UP000251120"/>
    </source>
</evidence>
<keyword evidence="7 14" id="KW-1133">Transmembrane helix</keyword>
<dbReference type="InterPro" id="IPR001734">
    <property type="entry name" value="Na/solute_symporter"/>
</dbReference>
<keyword evidence="11" id="KW-0739">Sodium transport</keyword>
<evidence type="ECO:0000256" key="4">
    <source>
        <dbReference type="ARBA" id="ARBA00022475"/>
    </source>
</evidence>
<dbReference type="InterPro" id="IPR050277">
    <property type="entry name" value="Sodium:Solute_Symporter"/>
</dbReference>
<comment type="catalytic activity">
    <reaction evidence="12">
        <text>L-proline(in) + Na(+)(in) = L-proline(out) + Na(+)(out)</text>
        <dbReference type="Rhea" id="RHEA:28967"/>
        <dbReference type="ChEBI" id="CHEBI:29101"/>
        <dbReference type="ChEBI" id="CHEBI:60039"/>
    </reaction>
</comment>
<keyword evidence="4" id="KW-1003">Cell membrane</keyword>
<evidence type="ECO:0000313" key="16">
    <source>
        <dbReference type="EMBL" id="QIW11867.1"/>
    </source>
</evidence>
<evidence type="ECO:0000256" key="5">
    <source>
        <dbReference type="ARBA" id="ARBA00022692"/>
    </source>
</evidence>
<keyword evidence="18" id="KW-1185">Reference proteome</keyword>
<dbReference type="OrthoDB" id="9789704at2"/>
<dbReference type="PROSITE" id="PS50283">
    <property type="entry name" value="NA_SOLUT_SYMP_3"/>
    <property type="match status" value="1"/>
</dbReference>
<feature type="transmembrane region" description="Helical" evidence="14">
    <location>
        <begin position="91"/>
        <end position="113"/>
    </location>
</feature>
<evidence type="ECO:0000256" key="3">
    <source>
        <dbReference type="ARBA" id="ARBA00022448"/>
    </source>
</evidence>